<feature type="transmembrane region" description="Helical" evidence="1">
    <location>
        <begin position="6"/>
        <end position="26"/>
    </location>
</feature>
<dbReference type="AlphaFoldDB" id="A0A239M639"/>
<evidence type="ECO:0000256" key="1">
    <source>
        <dbReference type="SAM" id="Phobius"/>
    </source>
</evidence>
<name>A0A239M639_9RHOB</name>
<evidence type="ECO:0000313" key="2">
    <source>
        <dbReference type="EMBL" id="SNT37618.1"/>
    </source>
</evidence>
<reference evidence="2 3" key="1">
    <citation type="submission" date="2017-06" db="EMBL/GenBank/DDBJ databases">
        <authorList>
            <person name="Kim H.J."/>
            <person name="Triplett B.A."/>
        </authorList>
    </citation>
    <scope>NUCLEOTIDE SEQUENCE [LARGE SCALE GENOMIC DNA]</scope>
    <source>
        <strain evidence="2 3">DSM 29339</strain>
    </source>
</reference>
<organism evidence="2 3">
    <name type="scientific">Tropicimonas sediminicola</name>
    <dbReference type="NCBI Taxonomy" id="1031541"/>
    <lineage>
        <taxon>Bacteria</taxon>
        <taxon>Pseudomonadati</taxon>
        <taxon>Pseudomonadota</taxon>
        <taxon>Alphaproteobacteria</taxon>
        <taxon>Rhodobacterales</taxon>
        <taxon>Roseobacteraceae</taxon>
        <taxon>Tropicimonas</taxon>
    </lineage>
</organism>
<dbReference type="EMBL" id="FZOY01000013">
    <property type="protein sequence ID" value="SNT37618.1"/>
    <property type="molecule type" value="Genomic_DNA"/>
</dbReference>
<evidence type="ECO:0000313" key="3">
    <source>
        <dbReference type="Proteomes" id="UP000198426"/>
    </source>
</evidence>
<gene>
    <name evidence="2" type="ORF">SAMN05421757_11330</name>
</gene>
<sequence length="30" mass="3297">MGVCMFGFIGIELVVFLSVIALFLLLPKPE</sequence>
<proteinExistence type="predicted"/>
<dbReference type="Proteomes" id="UP000198426">
    <property type="component" value="Unassembled WGS sequence"/>
</dbReference>
<keyword evidence="1" id="KW-1133">Transmembrane helix</keyword>
<protein>
    <submittedName>
        <fullName evidence="2">Uncharacterized protein</fullName>
    </submittedName>
</protein>
<keyword evidence="1" id="KW-0472">Membrane</keyword>
<keyword evidence="1" id="KW-0812">Transmembrane</keyword>
<accession>A0A239M639</accession>
<keyword evidence="3" id="KW-1185">Reference proteome</keyword>